<protein>
    <recommendedName>
        <fullName evidence="3">Oxidoreductase</fullName>
    </recommendedName>
</protein>
<dbReference type="PANTHER" id="PTHR47199:SF2">
    <property type="entry name" value="PHOTOSYSTEM II STABILITY_ASSEMBLY FACTOR HCF136, CHLOROPLASTIC"/>
    <property type="match status" value="1"/>
</dbReference>
<dbReference type="InterPro" id="IPR015943">
    <property type="entry name" value="WD40/YVTN_repeat-like_dom_sf"/>
</dbReference>
<gene>
    <name evidence="1" type="ORF">Y10_27680</name>
</gene>
<comment type="caution">
    <text evidence="1">The sequence shown here is derived from an EMBL/GenBank/DDBJ whole genome shotgun (WGS) entry which is preliminary data.</text>
</comment>
<organism evidence="1 2">
    <name type="scientific">Neptunitalea lumnitzerae</name>
    <dbReference type="NCBI Taxonomy" id="2965509"/>
    <lineage>
        <taxon>Bacteria</taxon>
        <taxon>Pseudomonadati</taxon>
        <taxon>Bacteroidota</taxon>
        <taxon>Flavobacteriia</taxon>
        <taxon>Flavobacteriales</taxon>
        <taxon>Flavobacteriaceae</taxon>
        <taxon>Neptunitalea</taxon>
    </lineage>
</organism>
<dbReference type="SUPFAM" id="SSF50939">
    <property type="entry name" value="Sialidases"/>
    <property type="match status" value="1"/>
</dbReference>
<dbReference type="Proteomes" id="UP001143543">
    <property type="component" value="Unassembled WGS sequence"/>
</dbReference>
<name>A0ABQ5MLV6_9FLAO</name>
<reference evidence="1" key="1">
    <citation type="submission" date="2022-07" db="EMBL/GenBank/DDBJ databases">
        <title>Taxonomy of Novel Oxalotrophic and Methylotrophic Bacteria.</title>
        <authorList>
            <person name="Sahin N."/>
            <person name="Tani A."/>
        </authorList>
    </citation>
    <scope>NUCLEOTIDE SEQUENCE</scope>
    <source>
        <strain evidence="1">Y10</strain>
    </source>
</reference>
<dbReference type="PANTHER" id="PTHR47199">
    <property type="entry name" value="PHOTOSYSTEM II STABILITY/ASSEMBLY FACTOR HCF136, CHLOROPLASTIC"/>
    <property type="match status" value="1"/>
</dbReference>
<evidence type="ECO:0000313" key="1">
    <source>
        <dbReference type="EMBL" id="GLB50400.1"/>
    </source>
</evidence>
<dbReference type="InterPro" id="IPR036278">
    <property type="entry name" value="Sialidase_sf"/>
</dbReference>
<keyword evidence="2" id="KW-1185">Reference proteome</keyword>
<accession>A0ABQ5MLV6</accession>
<proteinExistence type="predicted"/>
<evidence type="ECO:0000313" key="2">
    <source>
        <dbReference type="Proteomes" id="UP001143543"/>
    </source>
</evidence>
<evidence type="ECO:0008006" key="3">
    <source>
        <dbReference type="Google" id="ProtNLM"/>
    </source>
</evidence>
<sequence>MYTILTLILSRPNSMLIVMRKFSVLVAILLAMVGCNKKEIPLHNFKEVAITPVYTDAVSIRTLELMNDGATVAFAGDGGVFGTFNTNTGKVRGNEIEYVGVQPEFRATAHTKNDFFMISVGNPALLYKTGKQGKMELVYTEVHENVFYDSMKFWNDMEGIAVGDATDGCASIIITRDGGNTWEKLACDIVPEIKDKEAFFAASNTNIVVYGNETWIASGGARSAILYSPDKGASWELFETPFVSGKESSGIFSIDFYDRMHGFAVGGDYVDTRLDENNKAVTEDGGRTWKIVANNDGVGYKSCVQYVPNGNANELVAVGRTGISYSKNAGQNWKKLSDEPFYTFRFLNDSVAYAAGNAIIAKLTFKK</sequence>
<dbReference type="CDD" id="cd15482">
    <property type="entry name" value="Sialidase_non-viral"/>
    <property type="match status" value="1"/>
</dbReference>
<dbReference type="Gene3D" id="2.130.10.10">
    <property type="entry name" value="YVTN repeat-like/Quinoprotein amine dehydrogenase"/>
    <property type="match status" value="1"/>
</dbReference>
<dbReference type="EMBL" id="BRVO01000003">
    <property type="protein sequence ID" value="GLB50400.1"/>
    <property type="molecule type" value="Genomic_DNA"/>
</dbReference>